<feature type="transmembrane region" description="Helical" evidence="6">
    <location>
        <begin position="295"/>
        <end position="314"/>
    </location>
</feature>
<evidence type="ECO:0000313" key="8">
    <source>
        <dbReference type="EMBL" id="NKE46214.1"/>
    </source>
</evidence>
<protein>
    <recommendedName>
        <fullName evidence="7">Type II secretion system protein GspF domain-containing protein</fullName>
    </recommendedName>
</protein>
<keyword evidence="4 6" id="KW-1133">Transmembrane helix</keyword>
<comment type="caution">
    <text evidence="8">The sequence shown here is derived from an EMBL/GenBank/DDBJ whole genome shotgun (WGS) entry which is preliminary data.</text>
</comment>
<feature type="transmembrane region" description="Helical" evidence="6">
    <location>
        <begin position="261"/>
        <end position="283"/>
    </location>
</feature>
<dbReference type="Gene3D" id="1.20.81.30">
    <property type="entry name" value="Type II secretion system (T2SS), domain F"/>
    <property type="match status" value="1"/>
</dbReference>
<feature type="transmembrane region" description="Helical" evidence="6">
    <location>
        <begin position="87"/>
        <end position="107"/>
    </location>
</feature>
<reference evidence="8 9" key="1">
    <citation type="submission" date="2020-03" db="EMBL/GenBank/DDBJ databases">
        <title>Roseomonas selenitidurans sp. nov. isolated from soil.</title>
        <authorList>
            <person name="Liu H."/>
        </authorList>
    </citation>
    <scope>NUCLEOTIDE SEQUENCE [LARGE SCALE GENOMIC DNA]</scope>
    <source>
        <strain evidence="8 9">JCM 15073</strain>
    </source>
</reference>
<evidence type="ECO:0000313" key="9">
    <source>
        <dbReference type="Proteomes" id="UP000765160"/>
    </source>
</evidence>
<keyword evidence="3 6" id="KW-0812">Transmembrane</keyword>
<evidence type="ECO:0000256" key="5">
    <source>
        <dbReference type="ARBA" id="ARBA00023136"/>
    </source>
</evidence>
<dbReference type="PANTHER" id="PTHR35007:SF1">
    <property type="entry name" value="PILUS ASSEMBLY PROTEIN"/>
    <property type="match status" value="1"/>
</dbReference>
<keyword evidence="5 6" id="KW-0472">Membrane</keyword>
<dbReference type="PROSITE" id="PS51257">
    <property type="entry name" value="PROKAR_LIPOPROTEIN"/>
    <property type="match status" value="1"/>
</dbReference>
<dbReference type="EMBL" id="JAAVTX010000004">
    <property type="protein sequence ID" value="NKE46214.1"/>
    <property type="molecule type" value="Genomic_DNA"/>
</dbReference>
<dbReference type="InterPro" id="IPR042094">
    <property type="entry name" value="T2SS_GspF_sf"/>
</dbReference>
<keyword evidence="9" id="KW-1185">Reference proteome</keyword>
<dbReference type="RefSeq" id="WP_168050718.1">
    <property type="nucleotide sequence ID" value="NZ_JAATJR010000004.1"/>
</dbReference>
<evidence type="ECO:0000256" key="1">
    <source>
        <dbReference type="ARBA" id="ARBA00004651"/>
    </source>
</evidence>
<organism evidence="8 9">
    <name type="scientific">Falsiroseomonas frigidaquae</name>
    <dbReference type="NCBI Taxonomy" id="487318"/>
    <lineage>
        <taxon>Bacteria</taxon>
        <taxon>Pseudomonadati</taxon>
        <taxon>Pseudomonadota</taxon>
        <taxon>Alphaproteobacteria</taxon>
        <taxon>Acetobacterales</taxon>
        <taxon>Roseomonadaceae</taxon>
        <taxon>Falsiroseomonas</taxon>
    </lineage>
</organism>
<sequence>MRRDLLLIILVALLLLCVLLACLALTQSGDGRALRARLRDLGSGNAEADARVVLPSIRVARSRHGHASLRLLRLIRFDPEMPQARSMPWPLVALMALGMAAVVHAMASGRLSQPLTWLATVAAGIMAARFLFGMQLARYSEAVFQQIPDALGLMVRAIRAGLPLAEALRGVAREISSPTREEFARVAGEMAIGRPVEDALVSLSRRTGVTEYAFLAVTLGLQSQTGGSLAETLDNLADLVRKRVAMAKRARALAAEANMQAGLLVILPFLAAGAMAMIQPFYIETFTQNPTGQTMAVVGLVMMAMGLIMIRWLIRQAGRG</sequence>
<proteinExistence type="predicted"/>
<comment type="subcellular location">
    <subcellularLocation>
        <location evidence="1">Cell membrane</location>
        <topology evidence="1">Multi-pass membrane protein</topology>
    </subcellularLocation>
</comment>
<evidence type="ECO:0000256" key="4">
    <source>
        <dbReference type="ARBA" id="ARBA00022989"/>
    </source>
</evidence>
<evidence type="ECO:0000256" key="2">
    <source>
        <dbReference type="ARBA" id="ARBA00022475"/>
    </source>
</evidence>
<gene>
    <name evidence="8" type="ORF">HB662_15620</name>
</gene>
<keyword evidence="2" id="KW-1003">Cell membrane</keyword>
<dbReference type="Pfam" id="PF00482">
    <property type="entry name" value="T2SSF"/>
    <property type="match status" value="1"/>
</dbReference>
<feature type="domain" description="Type II secretion system protein GspF" evidence="7">
    <location>
        <begin position="151"/>
        <end position="274"/>
    </location>
</feature>
<dbReference type="Proteomes" id="UP000765160">
    <property type="component" value="Unassembled WGS sequence"/>
</dbReference>
<evidence type="ECO:0000256" key="3">
    <source>
        <dbReference type="ARBA" id="ARBA00022692"/>
    </source>
</evidence>
<evidence type="ECO:0000259" key="7">
    <source>
        <dbReference type="Pfam" id="PF00482"/>
    </source>
</evidence>
<accession>A0ABX1F1L9</accession>
<dbReference type="PANTHER" id="PTHR35007">
    <property type="entry name" value="INTEGRAL MEMBRANE PROTEIN-RELATED"/>
    <property type="match status" value="1"/>
</dbReference>
<name>A0ABX1F1L9_9PROT</name>
<dbReference type="InterPro" id="IPR018076">
    <property type="entry name" value="T2SS_GspF_dom"/>
</dbReference>
<evidence type="ECO:0000256" key="6">
    <source>
        <dbReference type="SAM" id="Phobius"/>
    </source>
</evidence>